<feature type="domain" description="HDOD" evidence="1">
    <location>
        <begin position="167"/>
        <end position="369"/>
    </location>
</feature>
<dbReference type="Gene3D" id="3.90.960.10">
    <property type="entry name" value="YbaK/aminoacyl-tRNA synthetase-associated domain"/>
    <property type="match status" value="1"/>
</dbReference>
<dbReference type="SUPFAM" id="SSF109604">
    <property type="entry name" value="HD-domain/PDEase-like"/>
    <property type="match status" value="1"/>
</dbReference>
<proteinExistence type="predicted"/>
<dbReference type="PANTHER" id="PTHR33525:SF3">
    <property type="entry name" value="RIBONUCLEASE Y"/>
    <property type="match status" value="1"/>
</dbReference>
<dbReference type="InterPro" id="IPR013976">
    <property type="entry name" value="HDOD"/>
</dbReference>
<gene>
    <name evidence="2" type="ORF">ACFQDL_12725</name>
</gene>
<sequence>MAIGVRTLEEAGVASGKTVRVLLLHDADGKVLVLLPWSGLLNLNNVWKDSGRKLQPVRGEDARRFFGQEALGQEDGLRKLLSLPLLLDQSLQTEAELELYEPHSARTFRVPSSWLEQGGIAVHRLGLTRDDIDAGQPDGDDRTLIYRAVEKFTALRIRQRLEDTLGLPSLSPTTQKIIMMRCDPEAGVDGLVPVVRVDPSLSAQVMSWAASSYYAVPGKVHSLEDAIIRVLGFDLVINLALGVAMGKTLELPKDTPRDGTDYWQQAVYCATLAERLCAQMPRLERERPRPGLAYLAGLLHNFGYLVLAHLFPPHFSLLSRYLEANPHIPQEYVEKQVLNVTREQVGSWLMESWSLPAEVCVAVRRQNECDYQDEHWQYAALVCLSSRLLRQRGLSDGPIEALPQTLLDALGLDAETVSEVVEQLMGEREALDELTRLFEIARRS</sequence>
<keyword evidence="3" id="KW-1185">Reference proteome</keyword>
<dbReference type="Proteomes" id="UP001596422">
    <property type="component" value="Unassembled WGS sequence"/>
</dbReference>
<accession>A0ABW2A091</accession>
<evidence type="ECO:0000313" key="3">
    <source>
        <dbReference type="Proteomes" id="UP001596422"/>
    </source>
</evidence>
<dbReference type="PANTHER" id="PTHR33525">
    <property type="match status" value="1"/>
</dbReference>
<dbReference type="InterPro" id="IPR052340">
    <property type="entry name" value="RNase_Y/CdgJ"/>
</dbReference>
<evidence type="ECO:0000259" key="1">
    <source>
        <dbReference type="PROSITE" id="PS51833"/>
    </source>
</evidence>
<dbReference type="EMBL" id="JBHSWE010000001">
    <property type="protein sequence ID" value="MFC6670834.1"/>
    <property type="molecule type" value="Genomic_DNA"/>
</dbReference>
<dbReference type="InterPro" id="IPR014627">
    <property type="entry name" value="UCP036888_HDGYP-like"/>
</dbReference>
<dbReference type="Pfam" id="PF08668">
    <property type="entry name" value="HDOD"/>
    <property type="match status" value="1"/>
</dbReference>
<comment type="caution">
    <text evidence="2">The sequence shown here is derived from an EMBL/GenBank/DDBJ whole genome shotgun (WGS) entry which is preliminary data.</text>
</comment>
<dbReference type="SUPFAM" id="SSF55826">
    <property type="entry name" value="YbaK/ProRS associated domain"/>
    <property type="match status" value="1"/>
</dbReference>
<organism evidence="2 3">
    <name type="scientific">Marinobacterium aestuariivivens</name>
    <dbReference type="NCBI Taxonomy" id="1698799"/>
    <lineage>
        <taxon>Bacteria</taxon>
        <taxon>Pseudomonadati</taxon>
        <taxon>Pseudomonadota</taxon>
        <taxon>Gammaproteobacteria</taxon>
        <taxon>Oceanospirillales</taxon>
        <taxon>Oceanospirillaceae</taxon>
        <taxon>Marinobacterium</taxon>
    </lineage>
</organism>
<dbReference type="InterPro" id="IPR036754">
    <property type="entry name" value="YbaK/aa-tRNA-synt-asso_dom_sf"/>
</dbReference>
<evidence type="ECO:0000313" key="2">
    <source>
        <dbReference type="EMBL" id="MFC6670834.1"/>
    </source>
</evidence>
<dbReference type="PIRSF" id="PIRSF036888">
    <property type="entry name" value="HDGYPm_UCP036888"/>
    <property type="match status" value="1"/>
</dbReference>
<protein>
    <submittedName>
        <fullName evidence="2">Aminoacyl-tRNA deacylase and HDOD domain-containing protein</fullName>
    </submittedName>
</protein>
<dbReference type="Gene3D" id="1.10.3210.10">
    <property type="entry name" value="Hypothetical protein af1432"/>
    <property type="match status" value="1"/>
</dbReference>
<reference evidence="3" key="1">
    <citation type="journal article" date="2019" name="Int. J. Syst. Evol. Microbiol.">
        <title>The Global Catalogue of Microorganisms (GCM) 10K type strain sequencing project: providing services to taxonomists for standard genome sequencing and annotation.</title>
        <authorList>
            <consortium name="The Broad Institute Genomics Platform"/>
            <consortium name="The Broad Institute Genome Sequencing Center for Infectious Disease"/>
            <person name="Wu L."/>
            <person name="Ma J."/>
        </authorList>
    </citation>
    <scope>NUCLEOTIDE SEQUENCE [LARGE SCALE GENOMIC DNA]</scope>
    <source>
        <strain evidence="3">NBRC 111756</strain>
    </source>
</reference>
<dbReference type="RefSeq" id="WP_379909339.1">
    <property type="nucleotide sequence ID" value="NZ_JBHSWE010000001.1"/>
</dbReference>
<name>A0ABW2A091_9GAMM</name>
<dbReference type="PROSITE" id="PS51833">
    <property type="entry name" value="HDOD"/>
    <property type="match status" value="1"/>
</dbReference>